<feature type="chain" id="PRO_5021342074" evidence="3">
    <location>
        <begin position="19"/>
        <end position="2066"/>
    </location>
</feature>
<comment type="caution">
    <text evidence="4">The sequence shown here is derived from an EMBL/GenBank/DDBJ whole genome shotgun (WGS) entry which is preliminary data.</text>
</comment>
<feature type="compositionally biased region" description="Basic and acidic residues" evidence="2">
    <location>
        <begin position="1526"/>
        <end position="1589"/>
    </location>
</feature>
<feature type="region of interest" description="Disordered" evidence="2">
    <location>
        <begin position="611"/>
        <end position="679"/>
    </location>
</feature>
<evidence type="ECO:0000256" key="3">
    <source>
        <dbReference type="SAM" id="SignalP"/>
    </source>
</evidence>
<feature type="compositionally biased region" description="Polar residues" evidence="2">
    <location>
        <begin position="400"/>
        <end position="410"/>
    </location>
</feature>
<feature type="region of interest" description="Disordered" evidence="2">
    <location>
        <begin position="694"/>
        <end position="734"/>
    </location>
</feature>
<feature type="compositionally biased region" description="Low complexity" evidence="2">
    <location>
        <begin position="2019"/>
        <end position="2041"/>
    </location>
</feature>
<feature type="compositionally biased region" description="Polar residues" evidence="2">
    <location>
        <begin position="1771"/>
        <end position="1787"/>
    </location>
</feature>
<dbReference type="OrthoDB" id="5421656at2759"/>
<feature type="compositionally biased region" description="Low complexity" evidence="2">
    <location>
        <begin position="1746"/>
        <end position="1758"/>
    </location>
</feature>
<dbReference type="EMBL" id="SNSC02000028">
    <property type="protein sequence ID" value="TID13230.1"/>
    <property type="molecule type" value="Genomic_DNA"/>
</dbReference>
<feature type="compositionally biased region" description="Polar residues" evidence="2">
    <location>
        <begin position="611"/>
        <end position="621"/>
    </location>
</feature>
<feature type="compositionally biased region" description="Basic and acidic residues" evidence="2">
    <location>
        <begin position="669"/>
        <end position="679"/>
    </location>
</feature>
<sequence length="2066" mass="231238">MIVATSLFVSTSLNLTLRLVCHISAAWLPTFLQPGFIPMATLTTIREESSNGHIEGMDGEETQLVPETQLDDDNANDLDLGDKESDGRPATRGRDSMTPTTKKVLEESRPLSSHGTALAATDLTFQLERPKSSGEDPFTGGFTFAKHQIPKMNFQHGKRQQSASPEVEKQREAKEYREEKLQTIKVPTKPSHIQQEGPAGSVTDSGIYPSPHQTQHVTSGHDISDRLPAKKSSRTKSNEKKFKEKVRVPRETGLAIRQYENPVHVSVSREAGESGQQHENIIQIYDASVNPNPAWPEDQQAPQQDNAMQPVEQHSLHRESQNTVQSVAQNRWQQQAEQKFDEDHWHEQPNAIQVVGERQWQPQNETQVGKQPWYKQQGTMPDVNDQSWQRQAEVHPPDEQQWQEQQTRSVQAGDEQAWQQENQLRSNDKTTLHQSGMKETLHAAGGPCGDTQLHSRSVLSQQSDFLENNGRAVFEHHAIDSNVGPVQHVSNPTPHGNNVQPMTIATGITGVTKKKKKKKKKTKVKPALDVRTLPEVPFGVPFDQLDQVQSAENLRRDSNQDSQPGLTSQPFVPDLRYSEVFQDSHVVPKASDQHDSRPVAETIEEAMDIDQQNQVQETQHVSPHVVDKGPTTFPSLFRSSVPEETSHPRQSNGAGSRQVLPGVAASPGERPEHEVHDYRQRGHEEAIADGYDERPQHDAQHRPQVKSALVNDQATQDASAQKLRRHTDGGLELRGDPQYRALHHAPPDDPFHVVEPVLQDVDSKQNCLGQDSEITNQHRGCKHRAPQQAALEEFSELDEHVRQSLHAQEIPLGRTTEVREHRAFKTSQYHTPHRSQLLLSRGNIPRPHQFLTQSHNRAQQVIQAPEYVERVQTPAEPSQSLRQHPVIINAQPSTPRRGVPASIGRKKLYPRRGTSQQTVVPVAQLTLPTIDVPTANQAGNAADETHPNPVTEAYSFQDDPVSGALKVLQFTLRQDLQASITKENEARRALQSEIAELKVSEARLQAEVTIVTASKNELIETSKEDREKLKTYLERLTQVQKFINGVNNDLAKEKQNARALHQQITELVDEGKASAIERKQVYEQLTKAIEASKTVQTKWIKELTDARLLIQKFELEKMSLEKELREKNQLLEDERDQRLRLADDIRFQAVDQQLMKQLISDTSASLLQTLSELQLTVTNSKDTVTSQGVAELLQLVKSLASRNHVCPADLAGLKEHIDSFQKSMINRMSELQLSCTSDSPEVVINAQVALDLEQKLTEQLLSLKSDVLSTQSLQTQLGQLREAKATSDERGGAKDQQISDLNEQLGRLQEAKNTLIERLNQAEAQLREHTSGPSDEEFESVKQELGEAQRKLETADETEKTLRTEIETLQESIQAKEGRINAIAEQKLESERKAAQNLASMRSQLSREAQQLRQEQQAEFDNKIHQKTQRHQQAVAAQQKSERLNASYASAIESSNKDHAAALDTLKRYHESAIETMRKNNTAAMESQSRRLQEEARKKVDDQRRDLNDKADREKDELHRRIAAAETEKDNALRSLEKAKQEAEEIIKKQTEKTRSDLNDLQSRLRAEAQQESERLTQSHSKEQDVIRQRAAKAEAELQSLRNTLKDQLTEPCQPSQLSEPSQPARPSQRDFQPTISSAEPNPTPFKKPRRKVDRRELARPGSRVLSDDGVSLQNANPATPVTQWPKIRTFAEIDSMISESFQIFEDPDPSSELTDLPSSLPSGSPVLRELPVTDARGNAQPGTASSNGSFSNPFFGPVRPRSREYATANSAMRVTGGSTQVNSSMAASRITETQHRSLSALDDLPSEIEDSQTQSRRLAFSTGKENRPPINGAPVPGESATRSAHFQTPKPKDKCATHEPTQTSSPDYLSLSQPRHSLKITTYGHNKQANHPSSGQDSQHASRNDSSSSVKRRRDTNAAEDKASRKRRKTTKEQPVLQFEISESQSQYVDSQRIAESSAQRISETQLQHSEFNSQHSQVLPRSAAPPIAKNRMPSLPGTSPRPNSQPRPSSAEHVSQSRARTSSTTRSGAAAANATAANRGKGRTVAGRSSASRYDLRFSQELNR</sequence>
<accession>A0A4Z1NXH9</accession>
<evidence type="ECO:0000256" key="2">
    <source>
        <dbReference type="SAM" id="MobiDB-lite"/>
    </source>
</evidence>
<feature type="compositionally biased region" description="Polar residues" evidence="2">
    <location>
        <begin position="1942"/>
        <end position="1981"/>
    </location>
</feature>
<name>A0A4Z1NXH9_9PEZI</name>
<feature type="region of interest" description="Disordered" evidence="2">
    <location>
        <begin position="875"/>
        <end position="901"/>
    </location>
</feature>
<feature type="compositionally biased region" description="Polar residues" evidence="2">
    <location>
        <begin position="710"/>
        <end position="719"/>
    </location>
</feature>
<feature type="coiled-coil region" evidence="1">
    <location>
        <begin position="1103"/>
        <end position="1144"/>
    </location>
</feature>
<feature type="compositionally biased region" description="Polar residues" evidence="2">
    <location>
        <begin position="560"/>
        <end position="570"/>
    </location>
</feature>
<feature type="coiled-coil region" evidence="1">
    <location>
        <begin position="973"/>
        <end position="1007"/>
    </location>
</feature>
<keyword evidence="5" id="KW-1185">Reference proteome</keyword>
<feature type="compositionally biased region" description="Basic and acidic residues" evidence="2">
    <location>
        <begin position="1488"/>
        <end position="1520"/>
    </location>
</feature>
<keyword evidence="3" id="KW-0732">Signal</keyword>
<evidence type="ECO:0000256" key="1">
    <source>
        <dbReference type="SAM" id="Coils"/>
    </source>
</evidence>
<feature type="compositionally biased region" description="Polar residues" evidence="2">
    <location>
        <begin position="321"/>
        <end position="337"/>
    </location>
</feature>
<feature type="compositionally biased region" description="Basic and acidic residues" evidence="2">
    <location>
        <begin position="80"/>
        <end position="95"/>
    </location>
</feature>
<feature type="region of interest" description="Disordered" evidence="2">
    <location>
        <begin position="362"/>
        <end position="417"/>
    </location>
</feature>
<organism evidence="4 5">
    <name type="scientific">Venturia nashicola</name>
    <dbReference type="NCBI Taxonomy" id="86259"/>
    <lineage>
        <taxon>Eukaryota</taxon>
        <taxon>Fungi</taxon>
        <taxon>Dikarya</taxon>
        <taxon>Ascomycota</taxon>
        <taxon>Pezizomycotina</taxon>
        <taxon>Dothideomycetes</taxon>
        <taxon>Pleosporomycetidae</taxon>
        <taxon>Venturiales</taxon>
        <taxon>Venturiaceae</taxon>
        <taxon>Venturia</taxon>
    </lineage>
</organism>
<feature type="region of interest" description="Disordered" evidence="2">
    <location>
        <begin position="551"/>
        <end position="572"/>
    </location>
</feature>
<feature type="region of interest" description="Disordered" evidence="2">
    <location>
        <begin position="66"/>
        <end position="117"/>
    </location>
</feature>
<feature type="region of interest" description="Disordered" evidence="2">
    <location>
        <begin position="1886"/>
        <end position="2066"/>
    </location>
</feature>
<feature type="region of interest" description="Disordered" evidence="2">
    <location>
        <begin position="1771"/>
        <end position="1873"/>
    </location>
</feature>
<feature type="region of interest" description="Disordered" evidence="2">
    <location>
        <begin position="293"/>
        <end position="342"/>
    </location>
</feature>
<feature type="compositionally biased region" description="Polar residues" evidence="2">
    <location>
        <begin position="1610"/>
        <end position="1641"/>
    </location>
</feature>
<feature type="region of interest" description="Disordered" evidence="2">
    <location>
        <begin position="1479"/>
        <end position="1589"/>
    </location>
</feature>
<feature type="signal peptide" evidence="3">
    <location>
        <begin position="1"/>
        <end position="18"/>
    </location>
</feature>
<feature type="compositionally biased region" description="Basic and acidic residues" evidence="2">
    <location>
        <begin position="1339"/>
        <end position="1359"/>
    </location>
</feature>
<feature type="coiled-coil region" evidence="1">
    <location>
        <begin position="1043"/>
        <end position="1070"/>
    </location>
</feature>
<protein>
    <submittedName>
        <fullName evidence="4">Uncharacterized protein</fullName>
    </submittedName>
</protein>
<feature type="compositionally biased region" description="Low complexity" evidence="2">
    <location>
        <begin position="2002"/>
        <end position="2011"/>
    </location>
</feature>
<reference evidence="4 5" key="1">
    <citation type="submission" date="2019-04" db="EMBL/GenBank/DDBJ databases">
        <title>High contiguity whole genome sequence and gene annotation resource for two Venturia nashicola isolates.</title>
        <authorList>
            <person name="Prokchorchik M."/>
            <person name="Won K."/>
            <person name="Lee Y."/>
            <person name="Choi E.D."/>
            <person name="Segonzac C."/>
            <person name="Sohn K.H."/>
        </authorList>
    </citation>
    <scope>NUCLEOTIDE SEQUENCE [LARGE SCALE GENOMIC DNA]</scope>
    <source>
        <strain evidence="4 5">PRI2</strain>
    </source>
</reference>
<keyword evidence="1" id="KW-0175">Coiled coil</keyword>
<feature type="region of interest" description="Disordered" evidence="2">
    <location>
        <begin position="154"/>
        <end position="245"/>
    </location>
</feature>
<feature type="region of interest" description="Disordered" evidence="2">
    <location>
        <begin position="1706"/>
        <end position="1759"/>
    </location>
</feature>
<dbReference type="STRING" id="86259.A0A4Z1NXH9"/>
<feature type="compositionally biased region" description="Basic and acidic residues" evidence="2">
    <location>
        <begin position="166"/>
        <end position="182"/>
    </location>
</feature>
<feature type="region of interest" description="Disordered" evidence="2">
    <location>
        <begin position="1608"/>
        <end position="1680"/>
    </location>
</feature>
<feature type="compositionally biased region" description="Polar residues" evidence="2">
    <location>
        <begin position="1860"/>
        <end position="1873"/>
    </location>
</feature>
<feature type="compositionally biased region" description="Basic and acidic residues" evidence="2">
    <location>
        <begin position="236"/>
        <end position="245"/>
    </location>
</feature>
<evidence type="ECO:0000313" key="4">
    <source>
        <dbReference type="EMBL" id="TID13230.1"/>
    </source>
</evidence>
<feature type="compositionally biased region" description="Polar residues" evidence="2">
    <location>
        <begin position="362"/>
        <end position="390"/>
    </location>
</feature>
<feature type="compositionally biased region" description="Low complexity" evidence="2">
    <location>
        <begin position="1717"/>
        <end position="1728"/>
    </location>
</feature>
<feature type="compositionally biased region" description="Basic and acidic residues" evidence="2">
    <location>
        <begin position="2056"/>
        <end position="2066"/>
    </location>
</feature>
<proteinExistence type="predicted"/>
<feature type="compositionally biased region" description="Polar residues" evidence="2">
    <location>
        <begin position="1886"/>
        <end position="1910"/>
    </location>
</feature>
<feature type="region of interest" description="Disordered" evidence="2">
    <location>
        <begin position="1325"/>
        <end position="1359"/>
    </location>
</feature>
<gene>
    <name evidence="4" type="ORF">E6O75_ATG10303</name>
</gene>
<evidence type="ECO:0000313" key="5">
    <source>
        <dbReference type="Proteomes" id="UP000298493"/>
    </source>
</evidence>
<dbReference type="Proteomes" id="UP000298493">
    <property type="component" value="Unassembled WGS sequence"/>
</dbReference>